<name>A0A3A1P0J9_9SPHN</name>
<proteinExistence type="predicted"/>
<comment type="caution">
    <text evidence="3">The sequence shown here is derived from an EMBL/GenBank/DDBJ whole genome shotgun (WGS) entry which is preliminary data.</text>
</comment>
<dbReference type="AlphaFoldDB" id="A0A3A1P0J9"/>
<feature type="transmembrane region" description="Helical" evidence="2">
    <location>
        <begin position="33"/>
        <end position="51"/>
    </location>
</feature>
<keyword evidence="2" id="KW-0472">Membrane</keyword>
<feature type="region of interest" description="Disordered" evidence="1">
    <location>
        <begin position="56"/>
        <end position="75"/>
    </location>
</feature>
<evidence type="ECO:0000256" key="1">
    <source>
        <dbReference type="SAM" id="MobiDB-lite"/>
    </source>
</evidence>
<evidence type="ECO:0000313" key="3">
    <source>
        <dbReference type="EMBL" id="RIV82235.1"/>
    </source>
</evidence>
<protein>
    <submittedName>
        <fullName evidence="3">Uncharacterized protein</fullName>
    </submittedName>
</protein>
<evidence type="ECO:0000256" key="2">
    <source>
        <dbReference type="SAM" id="Phobius"/>
    </source>
</evidence>
<organism evidence="3 4">
    <name type="scientific">Aurantiacibacter xanthus</name>
    <dbReference type="NCBI Taxonomy" id="1784712"/>
    <lineage>
        <taxon>Bacteria</taxon>
        <taxon>Pseudomonadati</taxon>
        <taxon>Pseudomonadota</taxon>
        <taxon>Alphaproteobacteria</taxon>
        <taxon>Sphingomonadales</taxon>
        <taxon>Erythrobacteraceae</taxon>
        <taxon>Aurantiacibacter</taxon>
    </lineage>
</organism>
<keyword evidence="2" id="KW-1133">Transmembrane helix</keyword>
<keyword evidence="4" id="KW-1185">Reference proteome</keyword>
<evidence type="ECO:0000313" key="4">
    <source>
        <dbReference type="Proteomes" id="UP000265366"/>
    </source>
</evidence>
<reference evidence="3 4" key="1">
    <citation type="submission" date="2018-08" db="EMBL/GenBank/DDBJ databases">
        <title>Erythrobacter zhengii sp.nov., a bacterium isolated from deep-sea sediment.</title>
        <authorList>
            <person name="Fang C."/>
            <person name="Wu Y.-H."/>
            <person name="Sun C."/>
            <person name="Wang H."/>
            <person name="Cheng H."/>
            <person name="Meng F.-X."/>
            <person name="Wang C.-S."/>
            <person name="Xu X.-W."/>
        </authorList>
    </citation>
    <scope>NUCLEOTIDE SEQUENCE [LARGE SCALE GENOMIC DNA]</scope>
    <source>
        <strain evidence="3 4">CCTCC AB 2015396</strain>
    </source>
</reference>
<dbReference type="Proteomes" id="UP000265366">
    <property type="component" value="Unassembled WGS sequence"/>
</dbReference>
<dbReference type="EMBL" id="QXFM01000120">
    <property type="protein sequence ID" value="RIV82235.1"/>
    <property type="molecule type" value="Genomic_DNA"/>
</dbReference>
<sequence>MIPEPEQPDVSSKIVVLGFGLVRFDRWPVLPQPPQIIAGVLVVGAVLSMVLKETAPTTKSGPMDELADAPVTGAV</sequence>
<keyword evidence="2" id="KW-0812">Transmembrane</keyword>
<accession>A0A3A1P0J9</accession>
<gene>
    <name evidence="3" type="ORF">D2V17_15745</name>
</gene>